<protein>
    <recommendedName>
        <fullName evidence="2">Phospholipid/glycerol acyltransferase domain-containing protein</fullName>
    </recommendedName>
</protein>
<keyword evidence="1" id="KW-1133">Transmembrane helix</keyword>
<keyword evidence="1" id="KW-0472">Membrane</keyword>
<dbReference type="STRING" id="667725.A0A0L0G5H1"/>
<dbReference type="GeneID" id="25904105"/>
<dbReference type="GO" id="GO:0036149">
    <property type="term" value="P:phosphatidylinositol acyl-chain remodeling"/>
    <property type="evidence" value="ECO:0007669"/>
    <property type="project" value="TreeGrafter"/>
</dbReference>
<dbReference type="eggNOG" id="KOG1505">
    <property type="taxonomic scope" value="Eukaryota"/>
</dbReference>
<reference evidence="3 4" key="1">
    <citation type="submission" date="2011-02" db="EMBL/GenBank/DDBJ databases">
        <title>The Genome Sequence of Sphaeroforma arctica JP610.</title>
        <authorList>
            <consortium name="The Broad Institute Genome Sequencing Platform"/>
            <person name="Russ C."/>
            <person name="Cuomo C."/>
            <person name="Young S.K."/>
            <person name="Zeng Q."/>
            <person name="Gargeya S."/>
            <person name="Alvarado L."/>
            <person name="Berlin A."/>
            <person name="Chapman S.B."/>
            <person name="Chen Z."/>
            <person name="Freedman E."/>
            <person name="Gellesch M."/>
            <person name="Goldberg J."/>
            <person name="Griggs A."/>
            <person name="Gujja S."/>
            <person name="Heilman E."/>
            <person name="Heiman D."/>
            <person name="Howarth C."/>
            <person name="Mehta T."/>
            <person name="Neiman D."/>
            <person name="Pearson M."/>
            <person name="Roberts A."/>
            <person name="Saif S."/>
            <person name="Shea T."/>
            <person name="Shenoy N."/>
            <person name="Sisk P."/>
            <person name="Stolte C."/>
            <person name="Sykes S."/>
            <person name="White J."/>
            <person name="Yandava C."/>
            <person name="Burger G."/>
            <person name="Gray M.W."/>
            <person name="Holland P.W.H."/>
            <person name="King N."/>
            <person name="Lang F.B.F."/>
            <person name="Roger A.J."/>
            <person name="Ruiz-Trillo I."/>
            <person name="Haas B."/>
            <person name="Nusbaum C."/>
            <person name="Birren B."/>
        </authorList>
    </citation>
    <scope>NUCLEOTIDE SEQUENCE [LARGE SCALE GENOMIC DNA]</scope>
    <source>
        <strain evidence="3 4">JP610</strain>
    </source>
</reference>
<evidence type="ECO:0000313" key="3">
    <source>
        <dbReference type="EMBL" id="KNC84179.1"/>
    </source>
</evidence>
<feature type="transmembrane region" description="Helical" evidence="1">
    <location>
        <begin position="334"/>
        <end position="355"/>
    </location>
</feature>
<dbReference type="PANTHER" id="PTHR10983:SF16">
    <property type="entry name" value="LYSOCARDIOLIPIN ACYLTRANSFERASE 1"/>
    <property type="match status" value="1"/>
</dbReference>
<dbReference type="InterPro" id="IPR002123">
    <property type="entry name" value="Plipid/glycerol_acylTrfase"/>
</dbReference>
<dbReference type="SUPFAM" id="SSF69593">
    <property type="entry name" value="Glycerol-3-phosphate (1)-acyltransferase"/>
    <property type="match status" value="1"/>
</dbReference>
<dbReference type="Proteomes" id="UP000054560">
    <property type="component" value="Unassembled WGS sequence"/>
</dbReference>
<dbReference type="AlphaFoldDB" id="A0A0L0G5H1"/>
<dbReference type="CDD" id="cd07990">
    <property type="entry name" value="LPLAT_LCLAT1-like"/>
    <property type="match status" value="1"/>
</dbReference>
<dbReference type="PANTHER" id="PTHR10983">
    <property type="entry name" value="1-ACYLGLYCEROL-3-PHOSPHATE ACYLTRANSFERASE-RELATED"/>
    <property type="match status" value="1"/>
</dbReference>
<proteinExistence type="predicted"/>
<dbReference type="SMART" id="SM00563">
    <property type="entry name" value="PlsC"/>
    <property type="match status" value="1"/>
</dbReference>
<dbReference type="GO" id="GO:0016746">
    <property type="term" value="F:acyltransferase activity"/>
    <property type="evidence" value="ECO:0007669"/>
    <property type="project" value="InterPro"/>
</dbReference>
<dbReference type="EMBL" id="KQ241782">
    <property type="protein sequence ID" value="KNC84179.1"/>
    <property type="molecule type" value="Genomic_DNA"/>
</dbReference>
<feature type="transmembrane region" description="Helical" evidence="1">
    <location>
        <begin position="61"/>
        <end position="81"/>
    </location>
</feature>
<feature type="transmembrane region" description="Helical" evidence="1">
    <location>
        <begin position="361"/>
        <end position="379"/>
    </location>
</feature>
<organism evidence="3 4">
    <name type="scientific">Sphaeroforma arctica JP610</name>
    <dbReference type="NCBI Taxonomy" id="667725"/>
    <lineage>
        <taxon>Eukaryota</taxon>
        <taxon>Ichthyosporea</taxon>
        <taxon>Ichthyophonida</taxon>
        <taxon>Sphaeroforma</taxon>
    </lineage>
</organism>
<keyword evidence="1" id="KW-0812">Transmembrane</keyword>
<feature type="transmembrane region" description="Helical" evidence="1">
    <location>
        <begin position="19"/>
        <end position="41"/>
    </location>
</feature>
<accession>A0A0L0G5H1</accession>
<feature type="domain" description="Phospholipid/glycerol acyltransferase" evidence="2">
    <location>
        <begin position="99"/>
        <end position="222"/>
    </location>
</feature>
<sequence>MAVPEDSLPMRKRDRLREVLYQIFGGLNVLMTSVGINFLFMGPGAIVWSYSSRHYRFFSNILQAMWIDGVSYGLPAPVLVISGDMPPMKQNLDDDVHSAIIISNHTVDYDWYCLWLLGRARGYHGVMKIILKDSLKHLPVFGWGMQYFEFIFLARDWSKDKHNLYKLLRSFVHDDMPLWLLLFPEGTTICKESLEKSSNFAKKSGRRVFDKHLLSPRTRGFDACLDAMKVGTPTVYDITMAYDSYSGEIVTNDMGYNRNIDVNIPTMLKLLSGERCPFVHFHIQQILYEDIDLHNTEKFLDDLWAAKYDRMERFTKLNKFAEEDTGGKAIHETVAINPTSAIIAWAAAILGSYWTYQLIKYHPYIFAIIFLPFAAYRTLCRLIDWDYGKFGEPLEASKASGKKEL</sequence>
<evidence type="ECO:0000259" key="2">
    <source>
        <dbReference type="SMART" id="SM00563"/>
    </source>
</evidence>
<dbReference type="RefSeq" id="XP_014158081.1">
    <property type="nucleotide sequence ID" value="XM_014302606.1"/>
</dbReference>
<dbReference type="Pfam" id="PF01553">
    <property type="entry name" value="Acyltransferase"/>
    <property type="match status" value="1"/>
</dbReference>
<dbReference type="GO" id="GO:0005783">
    <property type="term" value="C:endoplasmic reticulum"/>
    <property type="evidence" value="ECO:0007669"/>
    <property type="project" value="TreeGrafter"/>
</dbReference>
<name>A0A0L0G5H1_9EUKA</name>
<dbReference type="OrthoDB" id="189226at2759"/>
<keyword evidence="4" id="KW-1185">Reference proteome</keyword>
<evidence type="ECO:0000313" key="4">
    <source>
        <dbReference type="Proteomes" id="UP000054560"/>
    </source>
</evidence>
<evidence type="ECO:0000256" key="1">
    <source>
        <dbReference type="SAM" id="Phobius"/>
    </source>
</evidence>
<gene>
    <name evidence="3" type="ORF">SARC_03601</name>
</gene>